<keyword evidence="4" id="KW-1185">Reference proteome</keyword>
<feature type="region of interest" description="Disordered" evidence="2">
    <location>
        <begin position="126"/>
        <end position="191"/>
    </location>
</feature>
<dbReference type="AlphaFoldDB" id="A0A1I4TNE9"/>
<accession>A0A1I4TNE9</accession>
<evidence type="ECO:0000256" key="1">
    <source>
        <dbReference type="SAM" id="Coils"/>
    </source>
</evidence>
<organism evidence="3 4">
    <name type="scientific">Methanolobus profundi</name>
    <dbReference type="NCBI Taxonomy" id="487685"/>
    <lineage>
        <taxon>Archaea</taxon>
        <taxon>Methanobacteriati</taxon>
        <taxon>Methanobacteriota</taxon>
        <taxon>Stenosarchaea group</taxon>
        <taxon>Methanomicrobia</taxon>
        <taxon>Methanosarcinales</taxon>
        <taxon>Methanosarcinaceae</taxon>
        <taxon>Methanolobus</taxon>
    </lineage>
</organism>
<proteinExistence type="predicted"/>
<name>A0A1I4TNE9_9EURY</name>
<evidence type="ECO:0000313" key="4">
    <source>
        <dbReference type="Proteomes" id="UP000198535"/>
    </source>
</evidence>
<reference evidence="4" key="1">
    <citation type="submission" date="2016-10" db="EMBL/GenBank/DDBJ databases">
        <authorList>
            <person name="Varghese N."/>
            <person name="Submissions S."/>
        </authorList>
    </citation>
    <scope>NUCLEOTIDE SEQUENCE [LARGE SCALE GENOMIC DNA]</scope>
    <source>
        <strain evidence="4">Mob M</strain>
    </source>
</reference>
<feature type="coiled-coil region" evidence="1">
    <location>
        <begin position="47"/>
        <end position="93"/>
    </location>
</feature>
<keyword evidence="1" id="KW-0175">Coiled coil</keyword>
<sequence length="201" mass="22374">MRREITISFALLMILFSTAIPGVYALEDDSGMDMPEMNADQMKEMTLEMIENNIDSLTSLQSELEDEDVLDSVDSLLDQMETWKTELEDTDDEDEITAIMEEFRSSMEEAPEEVREAMMQNGQMEGEARGPMDGNGTMMEGSEDMQPHEGDFQGNGTTNGEAPMDRTTDNDDTTQVSDDTSSSEESTGLLSSLINMIKGLF</sequence>
<dbReference type="RefSeq" id="WP_091937152.1">
    <property type="nucleotide sequence ID" value="NZ_FOUJ01000005.1"/>
</dbReference>
<protein>
    <submittedName>
        <fullName evidence="3">Uncharacterized protein</fullName>
    </submittedName>
</protein>
<gene>
    <name evidence="3" type="ORF">SAMN04488696_2358</name>
</gene>
<evidence type="ECO:0000313" key="3">
    <source>
        <dbReference type="EMBL" id="SFM78151.1"/>
    </source>
</evidence>
<evidence type="ECO:0000256" key="2">
    <source>
        <dbReference type="SAM" id="MobiDB-lite"/>
    </source>
</evidence>
<dbReference type="Proteomes" id="UP000198535">
    <property type="component" value="Unassembled WGS sequence"/>
</dbReference>
<dbReference type="STRING" id="487685.SAMN04488696_2358"/>
<dbReference type="OrthoDB" id="125830at2157"/>
<feature type="compositionally biased region" description="Low complexity" evidence="2">
    <location>
        <begin position="173"/>
        <end position="187"/>
    </location>
</feature>
<dbReference type="EMBL" id="FOUJ01000005">
    <property type="protein sequence ID" value="SFM78151.1"/>
    <property type="molecule type" value="Genomic_DNA"/>
</dbReference>